<proteinExistence type="inferred from homology"/>
<dbReference type="PANTHER" id="PTHR48413">
    <property type="match status" value="1"/>
</dbReference>
<dbReference type="InterPro" id="IPR013785">
    <property type="entry name" value="Aldolase_TIM"/>
</dbReference>
<dbReference type="Gene3D" id="3.20.20.70">
    <property type="entry name" value="Aldolase class I"/>
    <property type="match status" value="1"/>
</dbReference>
<sequence length="263" mass="28421">MNFKEELCLKKAYAFLKNTPKTPTPRGKTMMLDKGLGLNETEDLLATAGDYLDYAKFGWGTAATMDRALIQQKTALYQAAGVIAYPGGTLLEVALMNGQFGEFLTETKALGFGGVEVSDGSTVIAPSTRKQVIQQAKDAGLFVISEVGKKDPTLDHKLSIHTRLIQIQTDLRNGANYVIIEAREAGKNIGIYDEGGNIIEAELAELTKNGTDQLIFEAPLKSQQVALIRQFGVGINLGNIASNEVTALETLRRGLRGDTVGRV</sequence>
<evidence type="ECO:0000313" key="2">
    <source>
        <dbReference type="EMBL" id="MFD1393262.1"/>
    </source>
</evidence>
<dbReference type="PANTHER" id="PTHR48413:SF1">
    <property type="entry name" value="PROTEIN HEAT-STRESS-ASSOCIATED 32"/>
    <property type="match status" value="1"/>
</dbReference>
<reference evidence="3" key="1">
    <citation type="journal article" date="2019" name="Int. J. Syst. Evol. Microbiol.">
        <title>The Global Catalogue of Microorganisms (GCM) 10K type strain sequencing project: providing services to taxonomists for standard genome sequencing and annotation.</title>
        <authorList>
            <consortium name="The Broad Institute Genomics Platform"/>
            <consortium name="The Broad Institute Genome Sequencing Center for Infectious Disease"/>
            <person name="Wu L."/>
            <person name="Ma J."/>
        </authorList>
    </citation>
    <scope>NUCLEOTIDE SEQUENCE [LARGE SCALE GENOMIC DNA]</scope>
    <source>
        <strain evidence="3">CCM 8911</strain>
    </source>
</reference>
<dbReference type="GO" id="GO:0043817">
    <property type="term" value="F:phosphosulfolactate synthase activity"/>
    <property type="evidence" value="ECO:0007669"/>
    <property type="project" value="UniProtKB-EC"/>
</dbReference>
<accession>A0ABW4BCL8</accession>
<keyword evidence="2" id="KW-0456">Lyase</keyword>
<dbReference type="Proteomes" id="UP001597249">
    <property type="component" value="Unassembled WGS sequence"/>
</dbReference>
<organism evidence="2 3">
    <name type="scientific">Lacticaseibacillus jixianensis</name>
    <dbReference type="NCBI Taxonomy" id="2486012"/>
    <lineage>
        <taxon>Bacteria</taxon>
        <taxon>Bacillati</taxon>
        <taxon>Bacillota</taxon>
        <taxon>Bacilli</taxon>
        <taxon>Lactobacillales</taxon>
        <taxon>Lactobacillaceae</taxon>
        <taxon>Lacticaseibacillus</taxon>
    </lineage>
</organism>
<name>A0ABW4BCL8_9LACO</name>
<protein>
    <submittedName>
        <fullName evidence="2">Phosphosulfolactate synthase</fullName>
        <ecNumber evidence="2">4.4.1.19</ecNumber>
    </submittedName>
</protein>
<dbReference type="SUPFAM" id="SSF102110">
    <property type="entry name" value="(2r)-phospho-3-sulfolactate synthase ComA"/>
    <property type="match status" value="1"/>
</dbReference>
<evidence type="ECO:0000313" key="3">
    <source>
        <dbReference type="Proteomes" id="UP001597249"/>
    </source>
</evidence>
<comment type="similarity">
    <text evidence="1">Belongs to the phosphosulfolactate synthase family.</text>
</comment>
<dbReference type="RefSeq" id="WP_225418983.1">
    <property type="nucleotide sequence ID" value="NZ_JBHTMO010000021.1"/>
</dbReference>
<dbReference type="InterPro" id="IPR036112">
    <property type="entry name" value="ComA_synth_sf"/>
</dbReference>
<evidence type="ECO:0000256" key="1">
    <source>
        <dbReference type="ARBA" id="ARBA00010424"/>
    </source>
</evidence>
<dbReference type="EMBL" id="JBHTMO010000021">
    <property type="protein sequence ID" value="MFD1393262.1"/>
    <property type="molecule type" value="Genomic_DNA"/>
</dbReference>
<comment type="caution">
    <text evidence="2">The sequence shown here is derived from an EMBL/GenBank/DDBJ whole genome shotgun (WGS) entry which is preliminary data.</text>
</comment>
<dbReference type="EC" id="4.4.1.19" evidence="2"/>
<dbReference type="Pfam" id="PF02679">
    <property type="entry name" value="ComA"/>
    <property type="match status" value="1"/>
</dbReference>
<gene>
    <name evidence="2" type="ORF">ACFQ3L_06715</name>
</gene>
<keyword evidence="3" id="KW-1185">Reference proteome</keyword>
<dbReference type="InterPro" id="IPR003830">
    <property type="entry name" value="ComA_synth"/>
</dbReference>